<name>A0A516KL38_9BACI</name>
<keyword evidence="3" id="KW-0804">Transcription</keyword>
<dbReference type="Gene3D" id="1.10.10.10">
    <property type="entry name" value="Winged helix-like DNA-binding domain superfamily/Winged helix DNA-binding domain"/>
    <property type="match status" value="1"/>
</dbReference>
<gene>
    <name evidence="4" type="ORF">FN924_05745</name>
</gene>
<dbReference type="PIRSF" id="PIRSF006707">
    <property type="entry name" value="MJ1563"/>
    <property type="match status" value="1"/>
</dbReference>
<dbReference type="GO" id="GO:0003677">
    <property type="term" value="F:DNA binding"/>
    <property type="evidence" value="ECO:0007669"/>
    <property type="project" value="UniProtKB-KW"/>
</dbReference>
<dbReference type="InterPro" id="IPR036390">
    <property type="entry name" value="WH_DNA-bd_sf"/>
</dbReference>
<evidence type="ECO:0000313" key="4">
    <source>
        <dbReference type="EMBL" id="QDP42105.1"/>
    </source>
</evidence>
<organism evidence="4 5">
    <name type="scientific">Radiobacillus deserti</name>
    <dbReference type="NCBI Taxonomy" id="2594883"/>
    <lineage>
        <taxon>Bacteria</taxon>
        <taxon>Bacillati</taxon>
        <taxon>Bacillota</taxon>
        <taxon>Bacilli</taxon>
        <taxon>Bacillales</taxon>
        <taxon>Bacillaceae</taxon>
        <taxon>Radiobacillus</taxon>
    </lineage>
</organism>
<dbReference type="AlphaFoldDB" id="A0A516KL38"/>
<dbReference type="PANTHER" id="PTHR38465:SF1">
    <property type="entry name" value="HTH-TYPE TRANSCRIPTIONAL REGULATOR MJ1563-RELATED"/>
    <property type="match status" value="1"/>
</dbReference>
<keyword evidence="1" id="KW-0805">Transcription regulation</keyword>
<sequence length="133" mass="15643">MFDLSPSEAKLFSLLYIEGKPMTLDEMADWLGKSKTSVSNGIRSLLDLNLVERVWIKGIRKDLYQAEDNLYHKFMSNFIHKWLEAMKRQKNSLMEINKDLSNIKNKHELPDRLKSMIDFHHNLEKTFKGLKSS</sequence>
<accession>A0A516KL38</accession>
<proteinExistence type="predicted"/>
<evidence type="ECO:0000256" key="3">
    <source>
        <dbReference type="ARBA" id="ARBA00023163"/>
    </source>
</evidence>
<dbReference type="OrthoDB" id="9800374at2"/>
<dbReference type="PANTHER" id="PTHR38465">
    <property type="entry name" value="HTH-TYPE TRANSCRIPTIONAL REGULATOR MJ1563-RELATED"/>
    <property type="match status" value="1"/>
</dbReference>
<dbReference type="InterPro" id="IPR052362">
    <property type="entry name" value="HTH-GbsR_regulator"/>
</dbReference>
<reference evidence="4 5" key="1">
    <citation type="submission" date="2019-07" db="EMBL/GenBank/DDBJ databases">
        <authorList>
            <person name="Li J."/>
        </authorList>
    </citation>
    <scope>NUCLEOTIDE SEQUENCE [LARGE SCALE GENOMIC DNA]</scope>
    <source>
        <strain evidence="4 5">TKL69</strain>
    </source>
</reference>
<keyword evidence="2" id="KW-0238">DNA-binding</keyword>
<protein>
    <submittedName>
        <fullName evidence="4">Transcriptional regulator</fullName>
    </submittedName>
</protein>
<keyword evidence="5" id="KW-1185">Reference proteome</keyword>
<evidence type="ECO:0000256" key="2">
    <source>
        <dbReference type="ARBA" id="ARBA00023125"/>
    </source>
</evidence>
<dbReference type="KEGG" id="aqt:FN924_05745"/>
<dbReference type="Proteomes" id="UP000315215">
    <property type="component" value="Chromosome"/>
</dbReference>
<dbReference type="InterPro" id="IPR026282">
    <property type="entry name" value="MJ1563"/>
</dbReference>
<evidence type="ECO:0000313" key="5">
    <source>
        <dbReference type="Proteomes" id="UP000315215"/>
    </source>
</evidence>
<dbReference type="InterPro" id="IPR036388">
    <property type="entry name" value="WH-like_DNA-bd_sf"/>
</dbReference>
<dbReference type="EMBL" id="CP041666">
    <property type="protein sequence ID" value="QDP42105.1"/>
    <property type="molecule type" value="Genomic_DNA"/>
</dbReference>
<evidence type="ECO:0000256" key="1">
    <source>
        <dbReference type="ARBA" id="ARBA00023015"/>
    </source>
</evidence>
<dbReference type="SUPFAM" id="SSF46785">
    <property type="entry name" value="Winged helix' DNA-binding domain"/>
    <property type="match status" value="1"/>
</dbReference>